<sequence>MDVNIEMLNDEIRKNRYTITDLANKSGVDKSTISRLLDGRSCSVSTAQKIVVALNITPQKAGLIFFGDKLQ</sequence>
<evidence type="ECO:0000313" key="2">
    <source>
        <dbReference type="EMBL" id="MDX8416988.1"/>
    </source>
</evidence>
<organism evidence="2 3">
    <name type="scientific">Absicoccus intestinalis</name>
    <dbReference type="NCBI Taxonomy" id="2926319"/>
    <lineage>
        <taxon>Bacteria</taxon>
        <taxon>Bacillati</taxon>
        <taxon>Bacillota</taxon>
        <taxon>Erysipelotrichia</taxon>
        <taxon>Erysipelotrichales</taxon>
        <taxon>Erysipelotrichaceae</taxon>
        <taxon>Absicoccus</taxon>
    </lineage>
</organism>
<dbReference type="SMART" id="SM00530">
    <property type="entry name" value="HTH_XRE"/>
    <property type="match status" value="1"/>
</dbReference>
<dbReference type="Pfam" id="PF01381">
    <property type="entry name" value="HTH_3"/>
    <property type="match status" value="1"/>
</dbReference>
<feature type="domain" description="HTH cro/C1-type" evidence="1">
    <location>
        <begin position="14"/>
        <end position="61"/>
    </location>
</feature>
<comment type="caution">
    <text evidence="2">The sequence shown here is derived from an EMBL/GenBank/DDBJ whole genome shotgun (WGS) entry which is preliminary data.</text>
</comment>
<proteinExistence type="predicted"/>
<dbReference type="InterPro" id="IPR001387">
    <property type="entry name" value="Cro/C1-type_HTH"/>
</dbReference>
<dbReference type="PROSITE" id="PS50943">
    <property type="entry name" value="HTH_CROC1"/>
    <property type="match status" value="1"/>
</dbReference>
<evidence type="ECO:0000259" key="1">
    <source>
        <dbReference type="PROSITE" id="PS50943"/>
    </source>
</evidence>
<evidence type="ECO:0000313" key="3">
    <source>
        <dbReference type="Proteomes" id="UP001285244"/>
    </source>
</evidence>
<dbReference type="CDD" id="cd00093">
    <property type="entry name" value="HTH_XRE"/>
    <property type="match status" value="1"/>
</dbReference>
<dbReference type="InterPro" id="IPR010982">
    <property type="entry name" value="Lambda_DNA-bd_dom_sf"/>
</dbReference>
<dbReference type="Gene3D" id="1.10.260.40">
    <property type="entry name" value="lambda repressor-like DNA-binding domains"/>
    <property type="match status" value="1"/>
</dbReference>
<dbReference type="RefSeq" id="WP_320325300.1">
    <property type="nucleotide sequence ID" value="NZ_JALBUS010000004.1"/>
</dbReference>
<dbReference type="EMBL" id="JALBUS010000004">
    <property type="protein sequence ID" value="MDX8416988.1"/>
    <property type="molecule type" value="Genomic_DNA"/>
</dbReference>
<dbReference type="SUPFAM" id="SSF47413">
    <property type="entry name" value="lambda repressor-like DNA-binding domains"/>
    <property type="match status" value="1"/>
</dbReference>
<protein>
    <submittedName>
        <fullName evidence="2">Helix-turn-helix transcriptional regulator</fullName>
    </submittedName>
</protein>
<name>A0ABU4WKA6_9FIRM</name>
<accession>A0ABU4WKA6</accession>
<gene>
    <name evidence="2" type="ORF">MOZ64_03910</name>
</gene>
<keyword evidence="3" id="KW-1185">Reference proteome</keyword>
<dbReference type="Proteomes" id="UP001285244">
    <property type="component" value="Unassembled WGS sequence"/>
</dbReference>
<reference evidence="2 3" key="1">
    <citation type="submission" date="2022-03" db="EMBL/GenBank/DDBJ databases">
        <title>Novel taxa within the pig intestine.</title>
        <authorList>
            <person name="Wylensek D."/>
            <person name="Bishof K."/>
            <person name="Afrizal A."/>
            <person name="Clavel T."/>
        </authorList>
    </citation>
    <scope>NUCLEOTIDE SEQUENCE [LARGE SCALE GENOMIC DNA]</scope>
    <source>
        <strain evidence="2 3">Cla-KB-P134</strain>
    </source>
</reference>